<sequence>MMISSLFANNKINDLNESSRELHSALLLAESYHPKQISTDVDGELRFWTAVTNMYGLFYDCMPYFFRTHYQFMRQKYNKQIQTILSVMEQEQALTAVQCKKIAEYFRALTELRSIYCHNKPPGTINAPKLSKVFGSLLWNPYHHDQVSSAGFDFDAAYERFELVTQSIMDFLETGVRALIVKGSERVVLEWQKALIGWFLQSDDLRNRSVHYLRSIYGQVQYPWNINDKIEESLNNSGLTVTDLFEELVDRVDSSATQIHSHEIWRLVISEILV</sequence>
<proteinExistence type="predicted"/>
<accession>A0A163TCS1</accession>
<evidence type="ECO:0000313" key="1">
    <source>
        <dbReference type="EMBL" id="KZE71587.1"/>
    </source>
</evidence>
<comment type="caution">
    <text evidence="1">The sequence shown here is derived from an EMBL/GenBank/DDBJ whole genome shotgun (WGS) entry which is preliminary data.</text>
</comment>
<protein>
    <submittedName>
        <fullName evidence="1">Uncharacterized protein</fullName>
    </submittedName>
</protein>
<keyword evidence="2" id="KW-1185">Reference proteome</keyword>
<gene>
    <name evidence="1" type="ORF">AV654_05100</name>
</gene>
<dbReference type="OrthoDB" id="9953736at2"/>
<dbReference type="Proteomes" id="UP000076563">
    <property type="component" value="Unassembled WGS sequence"/>
</dbReference>
<evidence type="ECO:0000313" key="2">
    <source>
        <dbReference type="Proteomes" id="UP000076563"/>
    </source>
</evidence>
<reference evidence="2" key="1">
    <citation type="submission" date="2016-01" db="EMBL/GenBank/DDBJ databases">
        <title>Draft genome of Chromobacterium sp. F49.</title>
        <authorList>
            <person name="Hong K.W."/>
        </authorList>
    </citation>
    <scope>NUCLEOTIDE SEQUENCE [LARGE SCALE GENOMIC DNA]</scope>
    <source>
        <strain evidence="2">M63</strain>
    </source>
</reference>
<dbReference type="EMBL" id="LQRA01000110">
    <property type="protein sequence ID" value="KZE71587.1"/>
    <property type="molecule type" value="Genomic_DNA"/>
</dbReference>
<name>A0A163TCS1_9BACL</name>
<dbReference type="AlphaFoldDB" id="A0A163TCS1"/>
<dbReference type="RefSeq" id="WP_063187951.1">
    <property type="nucleotide sequence ID" value="NZ_LQRA01000110.1"/>
</dbReference>
<organism evidence="1 2">
    <name type="scientific">Paenibacillus elgii</name>
    <dbReference type="NCBI Taxonomy" id="189691"/>
    <lineage>
        <taxon>Bacteria</taxon>
        <taxon>Bacillati</taxon>
        <taxon>Bacillota</taxon>
        <taxon>Bacilli</taxon>
        <taxon>Bacillales</taxon>
        <taxon>Paenibacillaceae</taxon>
        <taxon>Paenibacillus</taxon>
    </lineage>
</organism>